<dbReference type="PANTHER" id="PTHR42924:SF3">
    <property type="entry name" value="POLYMERASE_HISTIDINOL PHOSPHATASE N-TERMINAL DOMAIN-CONTAINING PROTEIN"/>
    <property type="match status" value="1"/>
</dbReference>
<evidence type="ECO:0000313" key="2">
    <source>
        <dbReference type="EMBL" id="MDI6450508.1"/>
    </source>
</evidence>
<dbReference type="GO" id="GO:0035312">
    <property type="term" value="F:5'-3' DNA exonuclease activity"/>
    <property type="evidence" value="ECO:0007669"/>
    <property type="project" value="TreeGrafter"/>
</dbReference>
<dbReference type="GO" id="GO:0004534">
    <property type="term" value="F:5'-3' RNA exonuclease activity"/>
    <property type="evidence" value="ECO:0007669"/>
    <property type="project" value="TreeGrafter"/>
</dbReference>
<keyword evidence="1" id="KW-0732">Signal</keyword>
<keyword evidence="3" id="KW-1185">Reference proteome</keyword>
<evidence type="ECO:0000313" key="3">
    <source>
        <dbReference type="Proteomes" id="UP001431776"/>
    </source>
</evidence>
<dbReference type="EMBL" id="JASCXX010000021">
    <property type="protein sequence ID" value="MDI6450508.1"/>
    <property type="molecule type" value="Genomic_DNA"/>
</dbReference>
<dbReference type="InterPro" id="IPR016195">
    <property type="entry name" value="Pol/histidinol_Pase-like"/>
</dbReference>
<dbReference type="PANTHER" id="PTHR42924">
    <property type="entry name" value="EXONUCLEASE"/>
    <property type="match status" value="1"/>
</dbReference>
<feature type="chain" id="PRO_5043902541" description="Polymerase/histidinol phosphatase N-terminal domain-containing protein" evidence="1">
    <location>
        <begin position="24"/>
        <end position="407"/>
    </location>
</feature>
<organism evidence="2 3">
    <name type="scientific">Anaerobaca lacustris</name>
    <dbReference type="NCBI Taxonomy" id="3044600"/>
    <lineage>
        <taxon>Bacteria</taxon>
        <taxon>Pseudomonadati</taxon>
        <taxon>Planctomycetota</taxon>
        <taxon>Phycisphaerae</taxon>
        <taxon>Sedimentisphaerales</taxon>
        <taxon>Anaerobacaceae</taxon>
        <taxon>Anaerobaca</taxon>
    </lineage>
</organism>
<reference evidence="2" key="1">
    <citation type="submission" date="2023-05" db="EMBL/GenBank/DDBJ databases">
        <title>Anaerotaeda fermentans gen. nov., sp. nov., a novel anaerobic planctomycete of the new family within the order Sedimentisphaerales isolated from Taman Peninsula, Russia.</title>
        <authorList>
            <person name="Khomyakova M.A."/>
            <person name="Merkel A.Y."/>
            <person name="Slobodkin A.I."/>
        </authorList>
    </citation>
    <scope>NUCLEOTIDE SEQUENCE</scope>
    <source>
        <strain evidence="2">M17dextr</strain>
    </source>
</reference>
<name>A0AAW6U5R4_9BACT</name>
<dbReference type="AlphaFoldDB" id="A0AAW6U5R4"/>
<proteinExistence type="predicted"/>
<evidence type="ECO:0008006" key="4">
    <source>
        <dbReference type="Google" id="ProtNLM"/>
    </source>
</evidence>
<comment type="caution">
    <text evidence="2">The sequence shown here is derived from an EMBL/GenBank/DDBJ whole genome shotgun (WGS) entry which is preliminary data.</text>
</comment>
<sequence length="407" mass="45939">MSCFRRIVGIVLAGLCIGIAAIAAGCAASSEPARTIVVNPYEGVDWSTVQHHRAALHVHTLQSDGHHRLEEVLAAYHKAGFTILSITDHDNMKPNRHVEGGRVPKEQASPFPDPKPADYPANTTWPWADFGGPAPQDLGMVGIEGNELSYRHHINSFFNGFGAPDREMDEDALLLEVKKRGGLAFLNHPGIDANWWTRQPVEWYVERFQKHGPDYLVGIEVTNCSVPTEKYDEGLWDQLLARFMPHRPIWGFGTDDMHTLNSVRESDAVFPLNRLSEANVRLAMETGRFYFRKSSRRDDFRQRRRPEELFPQIKAIRVDAKAGTITIDASNYDTIKWISAPESLEPQADYKTSNAPWPLGRVVHVGKTLNYRQTPGIGNYVRVELHRRDGEDLFRTFTNPFGFAAAQ</sequence>
<dbReference type="SUPFAM" id="SSF89550">
    <property type="entry name" value="PHP domain-like"/>
    <property type="match status" value="1"/>
</dbReference>
<dbReference type="PROSITE" id="PS51257">
    <property type="entry name" value="PROKAR_LIPOPROTEIN"/>
    <property type="match status" value="1"/>
</dbReference>
<dbReference type="Proteomes" id="UP001431776">
    <property type="component" value="Unassembled WGS sequence"/>
</dbReference>
<dbReference type="InterPro" id="IPR052018">
    <property type="entry name" value="PHP_domain"/>
</dbReference>
<dbReference type="Gene3D" id="3.20.20.140">
    <property type="entry name" value="Metal-dependent hydrolases"/>
    <property type="match status" value="1"/>
</dbReference>
<protein>
    <recommendedName>
        <fullName evidence="4">Polymerase/histidinol phosphatase N-terminal domain-containing protein</fullName>
    </recommendedName>
</protein>
<gene>
    <name evidence="2" type="ORF">QJ522_15715</name>
</gene>
<dbReference type="RefSeq" id="WP_349245918.1">
    <property type="nucleotide sequence ID" value="NZ_JASCXX010000021.1"/>
</dbReference>
<feature type="signal peptide" evidence="1">
    <location>
        <begin position="1"/>
        <end position="23"/>
    </location>
</feature>
<accession>A0AAW6U5R4</accession>
<evidence type="ECO:0000256" key="1">
    <source>
        <dbReference type="SAM" id="SignalP"/>
    </source>
</evidence>